<gene>
    <name evidence="2" type="ORF">GSF22_22915</name>
</gene>
<keyword evidence="3" id="KW-1185">Reference proteome</keyword>
<feature type="compositionally biased region" description="Basic and acidic residues" evidence="1">
    <location>
        <begin position="113"/>
        <end position="130"/>
    </location>
</feature>
<dbReference type="Proteomes" id="UP000823521">
    <property type="component" value="Unassembled WGS sequence"/>
</dbReference>
<reference evidence="2 3" key="1">
    <citation type="submission" date="2019-12" db="EMBL/GenBank/DDBJ databases">
        <title>Whole genome sequencing of endophytic Actinobacterium Micromonospora sp. MPMI6T.</title>
        <authorList>
            <person name="Evv R."/>
            <person name="Podile A.R."/>
        </authorList>
    </citation>
    <scope>NUCLEOTIDE SEQUENCE [LARGE SCALE GENOMIC DNA]</scope>
    <source>
        <strain evidence="2 3">MPMI6</strain>
    </source>
</reference>
<evidence type="ECO:0000313" key="3">
    <source>
        <dbReference type="Proteomes" id="UP000823521"/>
    </source>
</evidence>
<evidence type="ECO:0000256" key="1">
    <source>
        <dbReference type="SAM" id="MobiDB-lite"/>
    </source>
</evidence>
<dbReference type="EMBL" id="WVUH01000234">
    <property type="protein sequence ID" value="MBO4208838.1"/>
    <property type="molecule type" value="Genomic_DNA"/>
</dbReference>
<comment type="caution">
    <text evidence="2">The sequence shown here is derived from an EMBL/GenBank/DDBJ whole genome shotgun (WGS) entry which is preliminary data.</text>
</comment>
<dbReference type="RefSeq" id="WP_208815815.1">
    <property type="nucleotide sequence ID" value="NZ_WVUH01000234.1"/>
</dbReference>
<sequence length="173" mass="17814">MLLPGFHHQVEAEQVGDGAEPGEHTFRGGCGWGGAAAEEESPRLVVLPDQCLRFGRPALPGGQVRPPRGQTEGLAVGAPVGVADLAQADGRHAPGQFPDQRGTVELPAAPAVGDRRQAARPDRAGRDRPGVEVGDGVDELRPTSALPAATGAATGRQAGILWTYSSALPWPGV</sequence>
<protein>
    <submittedName>
        <fullName evidence="2">Uncharacterized protein</fullName>
    </submittedName>
</protein>
<name>A0ABS3VWG2_MICEH</name>
<evidence type="ECO:0000313" key="2">
    <source>
        <dbReference type="EMBL" id="MBO4208838.1"/>
    </source>
</evidence>
<accession>A0ABS3VWG2</accession>
<feature type="region of interest" description="Disordered" evidence="1">
    <location>
        <begin position="107"/>
        <end position="153"/>
    </location>
</feature>
<proteinExistence type="predicted"/>
<organism evidence="2 3">
    <name type="scientific">Micromonospora echinofusca</name>
    <dbReference type="NCBI Taxonomy" id="47858"/>
    <lineage>
        <taxon>Bacteria</taxon>
        <taxon>Bacillati</taxon>
        <taxon>Actinomycetota</taxon>
        <taxon>Actinomycetes</taxon>
        <taxon>Micromonosporales</taxon>
        <taxon>Micromonosporaceae</taxon>
        <taxon>Micromonospora</taxon>
    </lineage>
</organism>